<name>A0ABT3QHQ7_9PROT</name>
<dbReference type="RefSeq" id="WP_242005360.1">
    <property type="nucleotide sequence ID" value="NZ_JAPIUZ010000021.1"/>
</dbReference>
<protein>
    <submittedName>
        <fullName evidence="1">Uncharacterized protein</fullName>
    </submittedName>
</protein>
<comment type="caution">
    <text evidence="1">The sequence shown here is derived from an EMBL/GenBank/DDBJ whole genome shotgun (WGS) entry which is preliminary data.</text>
</comment>
<proteinExistence type="predicted"/>
<evidence type="ECO:0000313" key="1">
    <source>
        <dbReference type="EMBL" id="MCX2564822.1"/>
    </source>
</evidence>
<keyword evidence="2" id="KW-1185">Reference proteome</keyword>
<accession>A0ABT3QHQ7</accession>
<gene>
    <name evidence="1" type="ORF">OQ497_12900</name>
</gene>
<reference evidence="1 2" key="1">
    <citation type="submission" date="2022-11" db="EMBL/GenBank/DDBJ databases">
        <title>Genome sequencing of Acetobacter type strain.</title>
        <authorList>
            <person name="Heo J."/>
            <person name="Lee D."/>
            <person name="Han B.-H."/>
            <person name="Hong S.-B."/>
            <person name="Kwon S.-W."/>
        </authorList>
    </citation>
    <scope>NUCLEOTIDE SEQUENCE [LARGE SCALE GENOMIC DNA]</scope>
    <source>
        <strain evidence="1 2">KACC 21253</strain>
    </source>
</reference>
<dbReference type="EMBL" id="JAPIUZ010000021">
    <property type="protein sequence ID" value="MCX2564822.1"/>
    <property type="molecule type" value="Genomic_DNA"/>
</dbReference>
<evidence type="ECO:0000313" key="2">
    <source>
        <dbReference type="Proteomes" id="UP001301152"/>
    </source>
</evidence>
<dbReference type="Proteomes" id="UP001301152">
    <property type="component" value="Unassembled WGS sequence"/>
</dbReference>
<organism evidence="1 2">
    <name type="scientific">Acetobacter thailandicus</name>
    <dbReference type="NCBI Taxonomy" id="1502842"/>
    <lineage>
        <taxon>Bacteria</taxon>
        <taxon>Pseudomonadati</taxon>
        <taxon>Pseudomonadota</taxon>
        <taxon>Alphaproteobacteria</taxon>
        <taxon>Acetobacterales</taxon>
        <taxon>Acetobacteraceae</taxon>
        <taxon>Acetobacter</taxon>
    </lineage>
</organism>
<sequence>MFEGGLIEQGQARMLHALCAGRQTRGLEGGSIGDEYQTFEVGDDNRIRLRKGRGLFTRHGQVVGGGCRCGLARGKAAIGLCMGYAWREGTGDGSECAASKKNVAHQNVSFRRLV</sequence>